<accession>A0A2R6VXM6</accession>
<feature type="non-terminal residue" evidence="8">
    <location>
        <position position="354"/>
    </location>
</feature>
<evidence type="ECO:0000256" key="5">
    <source>
        <dbReference type="ARBA" id="ARBA00023128"/>
    </source>
</evidence>
<keyword evidence="7" id="KW-0812">Transmembrane</keyword>
<keyword evidence="9" id="KW-1185">Reference proteome</keyword>
<protein>
    <recommendedName>
        <fullName evidence="10">AB hydrolase-1 domain-containing protein</fullName>
    </recommendedName>
</protein>
<gene>
    <name evidence="8" type="ORF">MARPO_2546s0001</name>
</gene>
<keyword evidence="4" id="KW-0256">Endoplasmic reticulum</keyword>
<dbReference type="InterPro" id="IPR029058">
    <property type="entry name" value="AB_hydrolase_fold"/>
</dbReference>
<dbReference type="InterPro" id="IPR052374">
    <property type="entry name" value="SERAC1"/>
</dbReference>
<dbReference type="AlphaFoldDB" id="A0A2R6VXM6"/>
<sequence length="354" mass="40226">MKPRTQGADRKSRSGSLRNLTTMYPRTTICGFLLAVLLFYFQGFRSPVPRLQEIEPSSARSFRESGWKQKSDSVHELSSASEKRTDVVFFHGLRLGPAHEAHLSSWKSRSKTGEVWLMWLHEDNPSLRILAVSYDASMKKDSKNGRMDIFQVSENLLQELIMARVGKTGPVIFVGHSFGGIIAKEICRQAHLSRSLGENIPAETTLLHNLRGLFFFGVPHRGSSFTDVLEEINFEKGELVDYVKVFSKDLARLNHVFDRLCEKYEWRVAGVGESLPTLLPNGFSGVIVDEASARYRDFIMVNEDHFSICQPASRTSTSYLHLVNFIDEIHVKVRNTATDEQELPKIHVQRSVKR</sequence>
<dbReference type="PANTHER" id="PTHR48182">
    <property type="entry name" value="PROTEIN SERAC1"/>
    <property type="match status" value="1"/>
</dbReference>
<dbReference type="SUPFAM" id="SSF53474">
    <property type="entry name" value="alpha/beta-Hydrolases"/>
    <property type="match status" value="1"/>
</dbReference>
<dbReference type="PANTHER" id="PTHR48182:SF2">
    <property type="entry name" value="PROTEIN SERAC1"/>
    <property type="match status" value="1"/>
</dbReference>
<dbReference type="Proteomes" id="UP000244005">
    <property type="component" value="Unassembled WGS sequence"/>
</dbReference>
<evidence type="ECO:0000256" key="1">
    <source>
        <dbReference type="ARBA" id="ARBA00004173"/>
    </source>
</evidence>
<reference evidence="9" key="1">
    <citation type="journal article" date="2017" name="Cell">
        <title>Insights into land plant evolution garnered from the Marchantia polymorpha genome.</title>
        <authorList>
            <person name="Bowman J.L."/>
            <person name="Kohchi T."/>
            <person name="Yamato K.T."/>
            <person name="Jenkins J."/>
            <person name="Shu S."/>
            <person name="Ishizaki K."/>
            <person name="Yamaoka S."/>
            <person name="Nishihama R."/>
            <person name="Nakamura Y."/>
            <person name="Berger F."/>
            <person name="Adam C."/>
            <person name="Aki S.S."/>
            <person name="Althoff F."/>
            <person name="Araki T."/>
            <person name="Arteaga-Vazquez M.A."/>
            <person name="Balasubrmanian S."/>
            <person name="Barry K."/>
            <person name="Bauer D."/>
            <person name="Boehm C.R."/>
            <person name="Briginshaw L."/>
            <person name="Caballero-Perez J."/>
            <person name="Catarino B."/>
            <person name="Chen F."/>
            <person name="Chiyoda S."/>
            <person name="Chovatia M."/>
            <person name="Davies K.M."/>
            <person name="Delmans M."/>
            <person name="Demura T."/>
            <person name="Dierschke T."/>
            <person name="Dolan L."/>
            <person name="Dorantes-Acosta A.E."/>
            <person name="Eklund D.M."/>
            <person name="Florent S.N."/>
            <person name="Flores-Sandoval E."/>
            <person name="Fujiyama A."/>
            <person name="Fukuzawa H."/>
            <person name="Galik B."/>
            <person name="Grimanelli D."/>
            <person name="Grimwood J."/>
            <person name="Grossniklaus U."/>
            <person name="Hamada T."/>
            <person name="Haseloff J."/>
            <person name="Hetherington A.J."/>
            <person name="Higo A."/>
            <person name="Hirakawa Y."/>
            <person name="Hundley H.N."/>
            <person name="Ikeda Y."/>
            <person name="Inoue K."/>
            <person name="Inoue S.I."/>
            <person name="Ishida S."/>
            <person name="Jia Q."/>
            <person name="Kakita M."/>
            <person name="Kanazawa T."/>
            <person name="Kawai Y."/>
            <person name="Kawashima T."/>
            <person name="Kennedy M."/>
            <person name="Kinose K."/>
            <person name="Kinoshita T."/>
            <person name="Kohara Y."/>
            <person name="Koide E."/>
            <person name="Komatsu K."/>
            <person name="Kopischke S."/>
            <person name="Kubo M."/>
            <person name="Kyozuka J."/>
            <person name="Lagercrantz U."/>
            <person name="Lin S.S."/>
            <person name="Lindquist E."/>
            <person name="Lipzen A.M."/>
            <person name="Lu C.W."/>
            <person name="De Luna E."/>
            <person name="Martienssen R.A."/>
            <person name="Minamino N."/>
            <person name="Mizutani M."/>
            <person name="Mizutani M."/>
            <person name="Mochizuki N."/>
            <person name="Monte I."/>
            <person name="Mosher R."/>
            <person name="Nagasaki H."/>
            <person name="Nakagami H."/>
            <person name="Naramoto S."/>
            <person name="Nishitani K."/>
            <person name="Ohtani M."/>
            <person name="Okamoto T."/>
            <person name="Okumura M."/>
            <person name="Phillips J."/>
            <person name="Pollak B."/>
            <person name="Reinders A."/>
            <person name="Rovekamp M."/>
            <person name="Sano R."/>
            <person name="Sawa S."/>
            <person name="Schmid M.W."/>
            <person name="Shirakawa M."/>
            <person name="Solano R."/>
            <person name="Spunde A."/>
            <person name="Suetsugu N."/>
            <person name="Sugano S."/>
            <person name="Sugiyama A."/>
            <person name="Sun R."/>
            <person name="Suzuki Y."/>
            <person name="Takenaka M."/>
            <person name="Takezawa D."/>
            <person name="Tomogane H."/>
            <person name="Tsuzuki M."/>
            <person name="Ueda T."/>
            <person name="Umeda M."/>
            <person name="Ward J.M."/>
            <person name="Watanabe Y."/>
            <person name="Yazaki K."/>
            <person name="Yokoyama R."/>
            <person name="Yoshitake Y."/>
            <person name="Yotsui I."/>
            <person name="Zachgo S."/>
            <person name="Schmutz J."/>
        </authorList>
    </citation>
    <scope>NUCLEOTIDE SEQUENCE [LARGE SCALE GENOMIC DNA]</scope>
    <source>
        <strain evidence="9">Tak-1</strain>
    </source>
</reference>
<evidence type="ECO:0000256" key="6">
    <source>
        <dbReference type="ARBA" id="ARBA00023136"/>
    </source>
</evidence>
<evidence type="ECO:0000256" key="2">
    <source>
        <dbReference type="ARBA" id="ARBA00004240"/>
    </source>
</evidence>
<dbReference type="OrthoDB" id="5086500at2759"/>
<evidence type="ECO:0000256" key="3">
    <source>
        <dbReference type="ARBA" id="ARBA00004370"/>
    </source>
</evidence>
<comment type="subcellular location">
    <subcellularLocation>
        <location evidence="2">Endoplasmic reticulum</location>
    </subcellularLocation>
    <subcellularLocation>
        <location evidence="3">Membrane</location>
    </subcellularLocation>
    <subcellularLocation>
        <location evidence="1">Mitochondrion</location>
    </subcellularLocation>
</comment>
<dbReference type="Gene3D" id="3.40.50.1820">
    <property type="entry name" value="alpha/beta hydrolase"/>
    <property type="match status" value="1"/>
</dbReference>
<evidence type="ECO:0008006" key="10">
    <source>
        <dbReference type="Google" id="ProtNLM"/>
    </source>
</evidence>
<organism evidence="8 9">
    <name type="scientific">Marchantia polymorpha</name>
    <name type="common">Common liverwort</name>
    <name type="synonym">Marchantia aquatica</name>
    <dbReference type="NCBI Taxonomy" id="3197"/>
    <lineage>
        <taxon>Eukaryota</taxon>
        <taxon>Viridiplantae</taxon>
        <taxon>Streptophyta</taxon>
        <taxon>Embryophyta</taxon>
        <taxon>Marchantiophyta</taxon>
        <taxon>Marchantiopsida</taxon>
        <taxon>Marchantiidae</taxon>
        <taxon>Marchantiales</taxon>
        <taxon>Marchantiaceae</taxon>
        <taxon>Marchantia</taxon>
    </lineage>
</organism>
<dbReference type="EMBL" id="KZ774568">
    <property type="protein sequence ID" value="PTQ26356.1"/>
    <property type="molecule type" value="Genomic_DNA"/>
</dbReference>
<dbReference type="GO" id="GO:0016020">
    <property type="term" value="C:membrane"/>
    <property type="evidence" value="ECO:0007669"/>
    <property type="project" value="UniProtKB-SubCell"/>
</dbReference>
<keyword evidence="7" id="KW-1133">Transmembrane helix</keyword>
<keyword evidence="6 7" id="KW-0472">Membrane</keyword>
<keyword evidence="5" id="KW-0496">Mitochondrion</keyword>
<proteinExistence type="predicted"/>
<evidence type="ECO:0000313" key="8">
    <source>
        <dbReference type="EMBL" id="PTQ26356.1"/>
    </source>
</evidence>
<evidence type="ECO:0000313" key="9">
    <source>
        <dbReference type="Proteomes" id="UP000244005"/>
    </source>
</evidence>
<evidence type="ECO:0000256" key="7">
    <source>
        <dbReference type="SAM" id="Phobius"/>
    </source>
</evidence>
<dbReference type="GO" id="GO:0005739">
    <property type="term" value="C:mitochondrion"/>
    <property type="evidence" value="ECO:0007669"/>
    <property type="project" value="UniProtKB-SubCell"/>
</dbReference>
<name>A0A2R6VXM6_MARPO</name>
<dbReference type="GO" id="GO:0005783">
    <property type="term" value="C:endoplasmic reticulum"/>
    <property type="evidence" value="ECO:0007669"/>
    <property type="project" value="UniProtKB-SubCell"/>
</dbReference>
<feature type="transmembrane region" description="Helical" evidence="7">
    <location>
        <begin position="21"/>
        <end position="41"/>
    </location>
</feature>
<evidence type="ECO:0000256" key="4">
    <source>
        <dbReference type="ARBA" id="ARBA00022824"/>
    </source>
</evidence>